<keyword evidence="3" id="KW-1185">Reference proteome</keyword>
<evidence type="ECO:0000313" key="3">
    <source>
        <dbReference type="Proteomes" id="UP000191988"/>
    </source>
</evidence>
<organism evidence="2 3">
    <name type="scientific">Agrobacterium tomkonis CFBP 6623</name>
    <dbReference type="NCBI Taxonomy" id="1183432"/>
    <lineage>
        <taxon>Bacteria</taxon>
        <taxon>Pseudomonadati</taxon>
        <taxon>Pseudomonadota</taxon>
        <taxon>Alphaproteobacteria</taxon>
        <taxon>Hyphomicrobiales</taxon>
        <taxon>Rhizobiaceae</taxon>
        <taxon>Rhizobium/Agrobacterium group</taxon>
        <taxon>Agrobacterium</taxon>
        <taxon>Agrobacterium tumefaciens complex</taxon>
    </lineage>
</organism>
<proteinExistence type="predicted"/>
<protein>
    <submittedName>
        <fullName evidence="2">Uncharacterized protein</fullName>
    </submittedName>
</protein>
<dbReference type="AlphaFoldDB" id="A0A1S7NPU6"/>
<reference evidence="3" key="1">
    <citation type="submission" date="2016-01" db="EMBL/GenBank/DDBJ databases">
        <authorList>
            <person name="Regsiter A."/>
            <person name="william w."/>
        </authorList>
    </citation>
    <scope>NUCLEOTIDE SEQUENCE [LARGE SCALE GENOMIC DNA]</scope>
    <source>
        <strain evidence="3">CFBP 6623</strain>
    </source>
</reference>
<feature type="chain" id="PRO_5012074362" evidence="1">
    <location>
        <begin position="22"/>
        <end position="193"/>
    </location>
</feature>
<dbReference type="EMBL" id="FBWK01000005">
    <property type="protein sequence ID" value="CUX09794.1"/>
    <property type="molecule type" value="Genomic_DNA"/>
</dbReference>
<gene>
    <name evidence="2" type="ORF">AGR3A_Cc130017</name>
</gene>
<dbReference type="RefSeq" id="WP_082178716.1">
    <property type="nucleotide sequence ID" value="NZ_LT009723.1"/>
</dbReference>
<evidence type="ECO:0000256" key="1">
    <source>
        <dbReference type="SAM" id="SignalP"/>
    </source>
</evidence>
<feature type="signal peptide" evidence="1">
    <location>
        <begin position="1"/>
        <end position="21"/>
    </location>
</feature>
<accession>A0A1S7NPU6</accession>
<name>A0A1S7NPU6_9HYPH</name>
<dbReference type="Proteomes" id="UP000191988">
    <property type="component" value="Unassembled WGS sequence"/>
</dbReference>
<evidence type="ECO:0000313" key="2">
    <source>
        <dbReference type="EMBL" id="CUX09794.1"/>
    </source>
</evidence>
<keyword evidence="1" id="KW-0732">Signal</keyword>
<sequence>MFIYLLRIFAAVLIVPNIAFAAECPSVKSHKSGFVLSHSGVQSEFKTSGPVVSVQHGFADGGKQKAFLYQGLIEIFRSGNDGNYNQYFTSNLNDFWPLRVGARRTFEFIPLDADAFKEKWTLDLAVTKRRAFSIGYCSYDVFNVLYDVRRNGEEVERWTAVYAPDLLATVAKIYDEGTSNEETVSYTAIKPLK</sequence>